<dbReference type="GO" id="GO:0016491">
    <property type="term" value="F:oxidoreductase activity"/>
    <property type="evidence" value="ECO:0007669"/>
    <property type="project" value="InterPro"/>
</dbReference>
<dbReference type="PANTHER" id="PTHR42852">
    <property type="entry name" value="THIOL:DISULFIDE INTERCHANGE PROTEIN DSBE"/>
    <property type="match status" value="1"/>
</dbReference>
<dbReference type="Pfam" id="PF00578">
    <property type="entry name" value="AhpC-TSA"/>
    <property type="match status" value="1"/>
</dbReference>
<dbReference type="PANTHER" id="PTHR42852:SF13">
    <property type="entry name" value="PROTEIN DIPZ"/>
    <property type="match status" value="1"/>
</dbReference>
<dbReference type="EMBL" id="LVWA01000004">
    <property type="protein sequence ID" value="OKL40846.1"/>
    <property type="molecule type" value="Genomic_DNA"/>
</dbReference>
<dbReference type="InterPro" id="IPR000866">
    <property type="entry name" value="AhpC/TSA"/>
</dbReference>
<proteinExistence type="predicted"/>
<dbReference type="InterPro" id="IPR050553">
    <property type="entry name" value="Thioredoxin_ResA/DsbE_sf"/>
</dbReference>
<evidence type="ECO:0000313" key="4">
    <source>
        <dbReference type="Proteomes" id="UP000186551"/>
    </source>
</evidence>
<keyword evidence="4" id="KW-1185">Reference proteome</keyword>
<accession>A0A1Q5PF50</accession>
<evidence type="ECO:0000313" key="3">
    <source>
        <dbReference type="EMBL" id="OKL40846.1"/>
    </source>
</evidence>
<dbReference type="CDD" id="cd02966">
    <property type="entry name" value="TlpA_like_family"/>
    <property type="match status" value="1"/>
</dbReference>
<keyword evidence="1" id="KW-0732">Signal</keyword>
<dbReference type="Proteomes" id="UP000186551">
    <property type="component" value="Unassembled WGS sequence"/>
</dbReference>
<gene>
    <name evidence="3" type="ORF">A3841_13445</name>
</gene>
<dbReference type="SUPFAM" id="SSF52833">
    <property type="entry name" value="Thioredoxin-like"/>
    <property type="match status" value="1"/>
</dbReference>
<dbReference type="InterPro" id="IPR036249">
    <property type="entry name" value="Thioredoxin-like_sf"/>
</dbReference>
<dbReference type="AlphaFoldDB" id="A0A1Q5PF50"/>
<dbReference type="STRING" id="1797110.A3841_13445"/>
<evidence type="ECO:0000259" key="2">
    <source>
        <dbReference type="PROSITE" id="PS51352"/>
    </source>
</evidence>
<dbReference type="Gene3D" id="3.40.30.10">
    <property type="entry name" value="Glutaredoxin"/>
    <property type="match status" value="1"/>
</dbReference>
<feature type="chain" id="PRO_5010290367" description="Thioredoxin domain-containing protein" evidence="1">
    <location>
        <begin position="22"/>
        <end position="472"/>
    </location>
</feature>
<organism evidence="3 4">
    <name type="scientific">Pontibacter flavimaris</name>
    <dbReference type="NCBI Taxonomy" id="1797110"/>
    <lineage>
        <taxon>Bacteria</taxon>
        <taxon>Pseudomonadati</taxon>
        <taxon>Bacteroidota</taxon>
        <taxon>Cytophagia</taxon>
        <taxon>Cytophagales</taxon>
        <taxon>Hymenobacteraceae</taxon>
        <taxon>Pontibacter</taxon>
    </lineage>
</organism>
<reference evidence="3 4" key="1">
    <citation type="submission" date="2016-03" db="EMBL/GenBank/DDBJ databases">
        <title>Genome sequence of Pontibacter sp. nov., of the family cytophagaceae, isolated from marine sediment of the Yellow Sea, China.</title>
        <authorList>
            <person name="Zhang G."/>
            <person name="Zhang R."/>
        </authorList>
    </citation>
    <scope>NUCLEOTIDE SEQUENCE [LARGE SCALE GENOMIC DNA]</scope>
    <source>
        <strain evidence="3 4">S10-8</strain>
    </source>
</reference>
<feature type="signal peptide" evidence="1">
    <location>
        <begin position="1"/>
        <end position="21"/>
    </location>
</feature>
<feature type="domain" description="Thioredoxin" evidence="2">
    <location>
        <begin position="325"/>
        <end position="469"/>
    </location>
</feature>
<name>A0A1Q5PF50_9BACT</name>
<sequence length="472" mass="54121">MKQIYMLLPAFLLLAANQLFAQNTAVITGKISNPLSDQVELIIYPNPLLPEEVKTEVKLDRNTFRMEVPVQKALVAELVHGDEVAQVYLEPGYELQLSTNGKSFLKSLTYKGKGANENNYLAKYTYRFEEEEEYQVLPDNIKLQEKEFTQFLDYRREDQQSSFEKYTGKRDVSDEFRGFLLAEIDFSYALDKLGYHPLRQQIMQVALTRPSAAFYEYLHDLDLQSPANLLSPSFLNFLRSYTAYFAKEVGYTEKDPLYYKARYDVAGQKLQGPVKLLAQAQVLRQSVQQGHLKYTELMLQDFKARNQEEAVSAYLTRLHSENSTLVTGGQAPDFELKDINGDTISLSDFKGSLVYLNFWRSDCGLCHVELPHLQRLTSKMGNHKIVFLNVAIGDNEEQWRQLVVKKELQGEHVLAKGAEAEVAKRYGLKDVPAYFLLDEEGRFIALKARRPSDHEAANDILQHLEVRQASLK</sequence>
<dbReference type="RefSeq" id="WP_083610234.1">
    <property type="nucleotide sequence ID" value="NZ_LVWA01000004.1"/>
</dbReference>
<dbReference type="OrthoDB" id="6399635at2"/>
<dbReference type="GO" id="GO:0016209">
    <property type="term" value="F:antioxidant activity"/>
    <property type="evidence" value="ECO:0007669"/>
    <property type="project" value="InterPro"/>
</dbReference>
<dbReference type="PROSITE" id="PS51352">
    <property type="entry name" value="THIOREDOXIN_2"/>
    <property type="match status" value="1"/>
</dbReference>
<comment type="caution">
    <text evidence="3">The sequence shown here is derived from an EMBL/GenBank/DDBJ whole genome shotgun (WGS) entry which is preliminary data.</text>
</comment>
<evidence type="ECO:0000256" key="1">
    <source>
        <dbReference type="SAM" id="SignalP"/>
    </source>
</evidence>
<protein>
    <recommendedName>
        <fullName evidence="2">Thioredoxin domain-containing protein</fullName>
    </recommendedName>
</protein>
<dbReference type="InterPro" id="IPR013766">
    <property type="entry name" value="Thioredoxin_domain"/>
</dbReference>